<reference evidence="1 2" key="1">
    <citation type="submission" date="2019-03" db="EMBL/GenBank/DDBJ databases">
        <title>Genomic Encyclopedia of Archaeal and Bacterial Type Strains, Phase II (KMG-II): from individual species to whole genera.</title>
        <authorList>
            <person name="Goeker M."/>
        </authorList>
    </citation>
    <scope>NUCLEOTIDE SEQUENCE [LARGE SCALE GENOMIC DNA]</scope>
    <source>
        <strain evidence="1 2">DSM 26433</strain>
    </source>
</reference>
<comment type="caution">
    <text evidence="1">The sequence shown here is derived from an EMBL/GenBank/DDBJ whole genome shotgun (WGS) entry which is preliminary data.</text>
</comment>
<dbReference type="Proteomes" id="UP000295673">
    <property type="component" value="Unassembled WGS sequence"/>
</dbReference>
<dbReference type="Pfam" id="PF13376">
    <property type="entry name" value="OmdA"/>
    <property type="match status" value="1"/>
</dbReference>
<dbReference type="OrthoDB" id="9796999at2"/>
<keyword evidence="2" id="KW-1185">Reference proteome</keyword>
<gene>
    <name evidence="1" type="ORF">BXY66_0911</name>
</gene>
<sequence>MDADKFDRVEITNSQMLWDWLEANASRRSSLWLVTYKRHQGAAYVSRDEVLDALVAFGWIDGRRMALDDARTMQLIGPRKQNAWAESYCERAERLIENGWMRPRGLQAVTEAKEAGLWRASPHVDKLVVPEDLAQALAIVGGARALWDAAPPAYRRNVLRWIDNARKSDTRARRVAVVVDTTARNQRVPQM</sequence>
<evidence type="ECO:0000313" key="2">
    <source>
        <dbReference type="Proteomes" id="UP000295673"/>
    </source>
</evidence>
<accession>A0A4V2Q3X3</accession>
<dbReference type="EMBL" id="SMGR01000001">
    <property type="protein sequence ID" value="TCL08870.1"/>
    <property type="molecule type" value="Genomic_DNA"/>
</dbReference>
<organism evidence="1 2">
    <name type="scientific">Shimia isoporae</name>
    <dbReference type="NCBI Taxonomy" id="647720"/>
    <lineage>
        <taxon>Bacteria</taxon>
        <taxon>Pseudomonadati</taxon>
        <taxon>Pseudomonadota</taxon>
        <taxon>Alphaproteobacteria</taxon>
        <taxon>Rhodobacterales</taxon>
        <taxon>Roseobacteraceae</taxon>
    </lineage>
</organism>
<dbReference type="AlphaFoldDB" id="A0A4V2Q3X3"/>
<evidence type="ECO:0000313" key="1">
    <source>
        <dbReference type="EMBL" id="TCL08870.1"/>
    </source>
</evidence>
<proteinExistence type="predicted"/>
<protein>
    <submittedName>
        <fullName evidence="1">Uncharacterized protein YdeI (YjbR/CyaY-like superfamily)</fullName>
    </submittedName>
</protein>
<name>A0A4V2Q3X3_9RHOB</name>